<organism evidence="6 7">
    <name type="scientific">Flavobacterium macrobrachii</name>
    <dbReference type="NCBI Taxonomy" id="591204"/>
    <lineage>
        <taxon>Bacteria</taxon>
        <taxon>Pseudomonadati</taxon>
        <taxon>Bacteroidota</taxon>
        <taxon>Flavobacteriia</taxon>
        <taxon>Flavobacteriales</taxon>
        <taxon>Flavobacteriaceae</taxon>
        <taxon>Flavobacterium</taxon>
    </lineage>
</organism>
<dbReference type="PANTHER" id="PTHR34183:SF8">
    <property type="entry name" value="ENDOLYTIC PEPTIDOGLYCAN TRANSGLYCOSYLASE RLPA-RELATED"/>
    <property type="match status" value="1"/>
</dbReference>
<dbReference type="PANTHER" id="PTHR34183">
    <property type="entry name" value="ENDOLYTIC PEPTIDOGLYCAN TRANSGLYCOSYLASE RLPA"/>
    <property type="match status" value="1"/>
</dbReference>
<sequence length="187" mass="21072" precursor="true">MTPKNLIILLSCLSFLTISAQEKKAQTKEKAKEHTTKTVDNKEIKENKDQLKTVSSTKVDTSKIKLKNIVKEIDSTSNALLDVNFKLLKKKAHASYYHQKFHGKRTASGKKFDNNGYTAAHKKLPFGTKVKVTNEVNGKFVIVEITDRGPFSKAREIDLTKKAFMEIADNKKSGVVFVTLEVVEEKK</sequence>
<keyword evidence="2 3" id="KW-0961">Cell wall biogenesis/degradation</keyword>
<dbReference type="EC" id="4.2.2.-" evidence="3"/>
<evidence type="ECO:0000313" key="6">
    <source>
        <dbReference type="EMBL" id="MBM6500542.1"/>
    </source>
</evidence>
<reference evidence="6 7" key="1">
    <citation type="submission" date="2021-02" db="EMBL/GenBank/DDBJ databases">
        <authorList>
            <person name="Jung H.S."/>
            <person name="Chun B.H."/>
            <person name="Jeon C.O."/>
        </authorList>
    </citation>
    <scope>NUCLEOTIDE SEQUENCE [LARGE SCALE GENOMIC DNA]</scope>
    <source>
        <strain evidence="6 7">LMG 25203</strain>
    </source>
</reference>
<dbReference type="Proteomes" id="UP000759529">
    <property type="component" value="Unassembled WGS sequence"/>
</dbReference>
<evidence type="ECO:0000256" key="2">
    <source>
        <dbReference type="ARBA" id="ARBA00023316"/>
    </source>
</evidence>
<evidence type="ECO:0000256" key="1">
    <source>
        <dbReference type="ARBA" id="ARBA00023239"/>
    </source>
</evidence>
<keyword evidence="3" id="KW-0732">Signal</keyword>
<dbReference type="InterPro" id="IPR009009">
    <property type="entry name" value="RlpA-like_DPBB"/>
</dbReference>
<dbReference type="RefSeq" id="WP_187656432.1">
    <property type="nucleotide sequence ID" value="NZ_JACSOD020000505.1"/>
</dbReference>
<dbReference type="Pfam" id="PF03330">
    <property type="entry name" value="DPBB_1"/>
    <property type="match status" value="1"/>
</dbReference>
<keyword evidence="7" id="KW-1185">Reference proteome</keyword>
<protein>
    <recommendedName>
        <fullName evidence="3">Probable endolytic peptidoglycan transglycosylase RlpA</fullName>
        <ecNumber evidence="3">4.2.2.-</ecNumber>
    </recommendedName>
</protein>
<feature type="chain" id="PRO_5044927607" description="Probable endolytic peptidoglycan transglycosylase RlpA" evidence="3">
    <location>
        <begin position="21"/>
        <end position="187"/>
    </location>
</feature>
<evidence type="ECO:0000313" key="7">
    <source>
        <dbReference type="Proteomes" id="UP000759529"/>
    </source>
</evidence>
<dbReference type="EMBL" id="JACSOD020000505">
    <property type="protein sequence ID" value="MBM6500542.1"/>
    <property type="molecule type" value="Genomic_DNA"/>
</dbReference>
<gene>
    <name evidence="3" type="primary">rlpA</name>
    <name evidence="6" type="ORF">H9X54_014715</name>
</gene>
<dbReference type="InterPro" id="IPR034718">
    <property type="entry name" value="RlpA"/>
</dbReference>
<dbReference type="HAMAP" id="MF_02071">
    <property type="entry name" value="RlpA"/>
    <property type="match status" value="1"/>
</dbReference>
<feature type="signal peptide" evidence="3">
    <location>
        <begin position="1"/>
        <end position="20"/>
    </location>
</feature>
<dbReference type="NCBIfam" id="TIGR00413">
    <property type="entry name" value="rlpA"/>
    <property type="match status" value="1"/>
</dbReference>
<comment type="caution">
    <text evidence="6">The sequence shown here is derived from an EMBL/GenBank/DDBJ whole genome shotgun (WGS) entry which is preliminary data.</text>
</comment>
<dbReference type="Gene3D" id="2.40.40.10">
    <property type="entry name" value="RlpA-like domain"/>
    <property type="match status" value="1"/>
</dbReference>
<keyword evidence="1 3" id="KW-0456">Lyase</keyword>
<accession>A0ABS2CZZ2</accession>
<name>A0ABS2CZZ2_9FLAO</name>
<dbReference type="InterPro" id="IPR036908">
    <property type="entry name" value="RlpA-like_sf"/>
</dbReference>
<dbReference type="SUPFAM" id="SSF50685">
    <property type="entry name" value="Barwin-like endoglucanases"/>
    <property type="match status" value="1"/>
</dbReference>
<evidence type="ECO:0000256" key="3">
    <source>
        <dbReference type="HAMAP-Rule" id="MF_02071"/>
    </source>
</evidence>
<dbReference type="CDD" id="cd22268">
    <property type="entry name" value="DPBB_RlpA-like"/>
    <property type="match status" value="1"/>
</dbReference>
<comment type="function">
    <text evidence="3">Lytic transglycosylase with a strong preference for naked glycan strands that lack stem peptides.</text>
</comment>
<feature type="domain" description="RlpA-like protein double-psi beta-barrel" evidence="5">
    <location>
        <begin position="92"/>
        <end position="179"/>
    </location>
</feature>
<evidence type="ECO:0000259" key="5">
    <source>
        <dbReference type="Pfam" id="PF03330"/>
    </source>
</evidence>
<evidence type="ECO:0000256" key="4">
    <source>
        <dbReference type="RuleBase" id="RU003495"/>
    </source>
</evidence>
<dbReference type="InterPro" id="IPR012997">
    <property type="entry name" value="RplA"/>
</dbReference>
<comment type="similarity">
    <text evidence="3 4">Belongs to the RlpA family.</text>
</comment>
<proteinExistence type="inferred from homology"/>